<protein>
    <submittedName>
        <fullName evidence="1">Uncharacterized protein</fullName>
    </submittedName>
</protein>
<organism evidence="1 2">
    <name type="scientific">Oxalobacter aliiformigenes</name>
    <dbReference type="NCBI Taxonomy" id="2946593"/>
    <lineage>
        <taxon>Bacteria</taxon>
        <taxon>Pseudomonadati</taxon>
        <taxon>Pseudomonadota</taxon>
        <taxon>Betaproteobacteria</taxon>
        <taxon>Burkholderiales</taxon>
        <taxon>Oxalobacteraceae</taxon>
        <taxon>Oxalobacter</taxon>
    </lineage>
</organism>
<sequence>MAKQTFIRWLGLLTRKQDSPHHRKFKVFIISDSSSPEQVPPLLKKYFPLFETGKTLKNFSLVELLSGKYKFSGHPNKKNLSFTEKIKRGIVRIFYTNYGKVATIWNLVDLIFLPSAPRNFFTPSAHVVDIYKTHLSGFSVKELSSYLSPSRNFIIFLLALISRRHFIDKEDGLTVFANMASPWLLMAYKFLHPNKSVYLRFHDGLEHMTERKNFLKFRKSLHQLIDKKIIQGAESYYEPDAEFLEITYRPNAVNSNVMQKVNYNYRKFIYTFIGAYKSVDDQSRLHDLNRIREQLHYLYPEIRKYINEYIIFVQDFDKERIIYSQYLKLVGESEIIIDMYRLTTDEGLSFRISEALLLGRKIITNRLIVLNYDFYDPSRFFVIGHDLIDRLEEFIKGEFKPLSPEIRKRYDCSYWWKNTDMPEKTVYRKTIH</sequence>
<dbReference type="RefSeq" id="WP_269263999.1">
    <property type="nucleotide sequence ID" value="NZ_CP098248.1"/>
</dbReference>
<reference evidence="1" key="1">
    <citation type="journal article" date="2022" name="Front. Microbiol.">
        <title>New perspectives on an old grouping: The genomic and phenotypic variability of Oxalobacter formigenes and the implications for calcium oxalate stone prevention.</title>
        <authorList>
            <person name="Chmiel J.A."/>
            <person name="Carr C."/>
            <person name="Stuivenberg G.A."/>
            <person name="Venema R."/>
            <person name="Chanyi R.M."/>
            <person name="Al K.F."/>
            <person name="Giguere D."/>
            <person name="Say H."/>
            <person name="Akouris P.P."/>
            <person name="Dominguez Romero S.A."/>
            <person name="Kwong A."/>
            <person name="Tai V."/>
            <person name="Koval S.F."/>
            <person name="Razvi H."/>
            <person name="Bjazevic J."/>
            <person name="Burton J.P."/>
        </authorList>
    </citation>
    <scope>NUCLEOTIDE SEQUENCE</scope>
    <source>
        <strain evidence="1">HOxNP-1</strain>
    </source>
</reference>
<accession>A0ABY7JI75</accession>
<evidence type="ECO:0000313" key="2">
    <source>
        <dbReference type="Proteomes" id="UP001164794"/>
    </source>
</evidence>
<proteinExistence type="predicted"/>
<evidence type="ECO:0000313" key="1">
    <source>
        <dbReference type="EMBL" id="WAV96521.1"/>
    </source>
</evidence>
<dbReference type="Proteomes" id="UP001164794">
    <property type="component" value="Chromosome"/>
</dbReference>
<gene>
    <name evidence="1" type="ORF">NB645_06700</name>
</gene>
<dbReference type="EMBL" id="CP098248">
    <property type="protein sequence ID" value="WAV96521.1"/>
    <property type="molecule type" value="Genomic_DNA"/>
</dbReference>
<keyword evidence="2" id="KW-1185">Reference proteome</keyword>
<name>A0ABY7JI75_9BURK</name>